<dbReference type="Gene3D" id="1.10.10.10">
    <property type="entry name" value="Winged helix-like DNA-binding domain superfamily/Winged helix DNA-binding domain"/>
    <property type="match status" value="1"/>
</dbReference>
<evidence type="ECO:0000313" key="4">
    <source>
        <dbReference type="EMBL" id="PIS22885.1"/>
    </source>
</evidence>
<evidence type="ECO:0000256" key="2">
    <source>
        <dbReference type="PROSITE-ProRule" id="PRU01091"/>
    </source>
</evidence>
<protein>
    <recommendedName>
        <fullName evidence="3">OmpR/PhoB-type domain-containing protein</fullName>
    </recommendedName>
</protein>
<gene>
    <name evidence="4" type="ORF">COT49_03195</name>
</gene>
<accession>A0A2H0XDI8</accession>
<feature type="DNA-binding region" description="OmpR/PhoB-type" evidence="2">
    <location>
        <begin position="1"/>
        <end position="57"/>
    </location>
</feature>
<dbReference type="PROSITE" id="PS51755">
    <property type="entry name" value="OMPR_PHOB"/>
    <property type="match status" value="1"/>
</dbReference>
<dbReference type="GO" id="GO:0006355">
    <property type="term" value="P:regulation of DNA-templated transcription"/>
    <property type="evidence" value="ECO:0007669"/>
    <property type="project" value="InterPro"/>
</dbReference>
<dbReference type="InterPro" id="IPR016032">
    <property type="entry name" value="Sig_transdc_resp-reg_C-effctor"/>
</dbReference>
<evidence type="ECO:0000256" key="1">
    <source>
        <dbReference type="ARBA" id="ARBA00023125"/>
    </source>
</evidence>
<dbReference type="Proteomes" id="UP000230340">
    <property type="component" value="Unassembled WGS sequence"/>
</dbReference>
<dbReference type="SUPFAM" id="SSF46894">
    <property type="entry name" value="C-terminal effector domain of the bipartite response regulators"/>
    <property type="match status" value="1"/>
</dbReference>
<name>A0A2H0XDI8_UNCKA</name>
<comment type="caution">
    <text evidence="4">The sequence shown here is derived from an EMBL/GenBank/DDBJ whole genome shotgun (WGS) entry which is preliminary data.</text>
</comment>
<dbReference type="InterPro" id="IPR001867">
    <property type="entry name" value="OmpR/PhoB-type_DNA-bd"/>
</dbReference>
<dbReference type="InterPro" id="IPR036388">
    <property type="entry name" value="WH-like_DNA-bd_sf"/>
</dbReference>
<feature type="domain" description="OmpR/PhoB-type" evidence="3">
    <location>
        <begin position="1"/>
        <end position="57"/>
    </location>
</feature>
<keyword evidence="1 2" id="KW-0238">DNA-binding</keyword>
<evidence type="ECO:0000259" key="3">
    <source>
        <dbReference type="PROSITE" id="PS51755"/>
    </source>
</evidence>
<dbReference type="GO" id="GO:0003677">
    <property type="term" value="F:DNA binding"/>
    <property type="evidence" value="ECO:0007669"/>
    <property type="project" value="UniProtKB-UniRule"/>
</dbReference>
<proteinExistence type="predicted"/>
<dbReference type="Pfam" id="PF00486">
    <property type="entry name" value="Trans_reg_C"/>
    <property type="match status" value="1"/>
</dbReference>
<evidence type="ECO:0000313" key="5">
    <source>
        <dbReference type="Proteomes" id="UP000230340"/>
    </source>
</evidence>
<organism evidence="4 5">
    <name type="scientific">candidate division WWE3 bacterium CG08_land_8_20_14_0_20_40_13</name>
    <dbReference type="NCBI Taxonomy" id="1975084"/>
    <lineage>
        <taxon>Bacteria</taxon>
        <taxon>Katanobacteria</taxon>
    </lineage>
</organism>
<reference evidence="5" key="1">
    <citation type="submission" date="2017-09" db="EMBL/GenBank/DDBJ databases">
        <title>Depth-based differentiation of microbial function through sediment-hosted aquifers and enrichment of novel symbionts in the deep terrestrial subsurface.</title>
        <authorList>
            <person name="Probst A.J."/>
            <person name="Ladd B."/>
            <person name="Jarett J.K."/>
            <person name="Geller-Mcgrath D.E."/>
            <person name="Sieber C.M.K."/>
            <person name="Emerson J.B."/>
            <person name="Anantharaman K."/>
            <person name="Thomas B.C."/>
            <person name="Malmstrom R."/>
            <person name="Stieglmeier M."/>
            <person name="Klingl A."/>
            <person name="Woyke T."/>
            <person name="Ryan C.M."/>
            <person name="Banfield J.F."/>
        </authorList>
    </citation>
    <scope>NUCLEOTIDE SEQUENCE [LARGE SCALE GENOMIC DNA]</scope>
</reference>
<dbReference type="GO" id="GO:0000160">
    <property type="term" value="P:phosphorelay signal transduction system"/>
    <property type="evidence" value="ECO:0007669"/>
    <property type="project" value="InterPro"/>
</dbReference>
<dbReference type="AlphaFoldDB" id="A0A2H0XDI8"/>
<dbReference type="EMBL" id="PEYT01000027">
    <property type="protein sequence ID" value="PIS22885.1"/>
    <property type="molecule type" value="Genomic_DNA"/>
</dbReference>
<sequence length="61" mass="7108">MVTRDDIAKALSPKSLRDGVSNETIDQLIFKVRKKLRENNIPKEIKTIADRGYTMLVWPFF</sequence>